<dbReference type="PATRIC" id="fig|1285586.5.peg.987"/>
<evidence type="ECO:0000313" key="2">
    <source>
        <dbReference type="Proteomes" id="UP000013911"/>
    </source>
</evidence>
<dbReference type="RefSeq" id="WP_010857937.1">
    <property type="nucleotide sequence ID" value="NZ_KB933398.1"/>
</dbReference>
<dbReference type="Proteomes" id="UP000013911">
    <property type="component" value="Unassembled WGS sequence"/>
</dbReference>
<dbReference type="HOGENOM" id="CLU_091599_0_0_9"/>
<protein>
    <recommendedName>
        <fullName evidence="3">J domain-containing protein</fullName>
    </recommendedName>
</protein>
<name>R7ZIQ8_LYSSH</name>
<accession>R7ZIQ8</accession>
<organism evidence="1 2">
    <name type="scientific">Lysinibacillus sphaericus OT4b.31</name>
    <dbReference type="NCBI Taxonomy" id="1285586"/>
    <lineage>
        <taxon>Bacteria</taxon>
        <taxon>Bacillati</taxon>
        <taxon>Bacillota</taxon>
        <taxon>Bacilli</taxon>
        <taxon>Bacillales</taxon>
        <taxon>Bacillaceae</taxon>
        <taxon>Lysinibacillus</taxon>
    </lineage>
</organism>
<gene>
    <name evidence="1" type="ORF">H131_04874</name>
</gene>
<evidence type="ECO:0000313" key="1">
    <source>
        <dbReference type="EMBL" id="EON73968.1"/>
    </source>
</evidence>
<dbReference type="OrthoDB" id="2053524at2"/>
<reference evidence="1 2" key="1">
    <citation type="submission" date="2013-04" db="EMBL/GenBank/DDBJ databases">
        <title>Draft genome of the heavy metal tolerant bacterium Lysinibacillus sphaericus strain OT4b.31.</title>
        <authorList>
            <person name="Pena-Montenegro T.D."/>
            <person name="Dussan J."/>
        </authorList>
    </citation>
    <scope>NUCLEOTIDE SEQUENCE [LARGE SCALE GENOMIC DNA]</scope>
    <source>
        <strain evidence="1 2">OT4b.31</strain>
    </source>
</reference>
<dbReference type="EMBL" id="AQPX01000008">
    <property type="protein sequence ID" value="EON73968.1"/>
    <property type="molecule type" value="Genomic_DNA"/>
</dbReference>
<dbReference type="AlphaFoldDB" id="R7ZIQ8"/>
<comment type="caution">
    <text evidence="1">The sequence shown here is derived from an EMBL/GenBank/DDBJ whole genome shotgun (WGS) entry which is preliminary data.</text>
</comment>
<sequence>MFCVIQKIQKKKPNEYGAHKELKVQVNNWRVGDDKPQIHYSYTYSDERFERPIRDAYKISIHHSYREEGKVKKKQWAICTVDYYDLAESWYGDSIVSKTLKKKLADMEIDEDTFHEIIGTKIDPLVEQIEAEFQQSEEYKTRQKYDEITTLYATHKAQFESEYGANTYNYCYDVFGELRNPEYLEKLKVDKKARDEYINQSKQESYKRFEEQFNNNSGSSYSTVASSNYSEDEKKLLHEIYRMASKKFHPDVSGDDGSKMKILTKFKEQWGL</sequence>
<evidence type="ECO:0008006" key="3">
    <source>
        <dbReference type="Google" id="ProtNLM"/>
    </source>
</evidence>
<proteinExistence type="predicted"/>